<dbReference type="AlphaFoldDB" id="A0A935W6F9"/>
<evidence type="ECO:0000313" key="3">
    <source>
        <dbReference type="Proteomes" id="UP000706151"/>
    </source>
</evidence>
<feature type="chain" id="PRO_5036897780" evidence="1">
    <location>
        <begin position="23"/>
        <end position="125"/>
    </location>
</feature>
<organism evidence="2 3">
    <name type="scientific">Candidatus Accumulibacter affinis</name>
    <dbReference type="NCBI Taxonomy" id="2954384"/>
    <lineage>
        <taxon>Bacteria</taxon>
        <taxon>Pseudomonadati</taxon>
        <taxon>Pseudomonadota</taxon>
        <taxon>Betaproteobacteria</taxon>
        <taxon>Candidatus Accumulibacter</taxon>
    </lineage>
</organism>
<protein>
    <submittedName>
        <fullName evidence="2">Uncharacterized protein</fullName>
    </submittedName>
</protein>
<dbReference type="Proteomes" id="UP000706151">
    <property type="component" value="Unassembled WGS sequence"/>
</dbReference>
<comment type="caution">
    <text evidence="2">The sequence shown here is derived from an EMBL/GenBank/DDBJ whole genome shotgun (WGS) entry which is preliminary data.</text>
</comment>
<sequence length="125" mass="12767">MINSRVKSLVVTSILSILTVFPAFVSQVEARGVAVEGPRGNEAAAVQGPRGNEAVAVKGPRGDEAVAVEGPRGGVAVGARVNVLPYTARPVVVGGKSYYVDGDVYYAADGRGAEAGYVVVPAPAW</sequence>
<feature type="signal peptide" evidence="1">
    <location>
        <begin position="1"/>
        <end position="22"/>
    </location>
</feature>
<accession>A0A935W6F9</accession>
<gene>
    <name evidence="2" type="ORF">IPK02_01730</name>
</gene>
<proteinExistence type="predicted"/>
<name>A0A935W6F9_9PROT</name>
<reference evidence="2 3" key="1">
    <citation type="submission" date="2020-10" db="EMBL/GenBank/DDBJ databases">
        <title>Connecting structure to function with the recovery of over 1000 high-quality activated sludge metagenome-assembled genomes encoding full-length rRNA genes using long-read sequencing.</title>
        <authorList>
            <person name="Singleton C.M."/>
            <person name="Petriglieri F."/>
            <person name="Kristensen J.M."/>
            <person name="Kirkegaard R.H."/>
            <person name="Michaelsen T.Y."/>
            <person name="Andersen M.H."/>
            <person name="Karst S.M."/>
            <person name="Dueholm M.S."/>
            <person name="Nielsen P.H."/>
            <person name="Albertsen M."/>
        </authorList>
    </citation>
    <scope>NUCLEOTIDE SEQUENCE [LARGE SCALE GENOMIC DNA]</scope>
    <source>
        <strain evidence="2">Fred_18-Q3-R57-64_BAT3C.720</strain>
    </source>
</reference>
<keyword evidence="1" id="KW-0732">Signal</keyword>
<dbReference type="EMBL" id="JADJOT010000002">
    <property type="protein sequence ID" value="MBK7952765.1"/>
    <property type="molecule type" value="Genomic_DNA"/>
</dbReference>
<evidence type="ECO:0000313" key="2">
    <source>
        <dbReference type="EMBL" id="MBK7952765.1"/>
    </source>
</evidence>
<evidence type="ECO:0000256" key="1">
    <source>
        <dbReference type="SAM" id="SignalP"/>
    </source>
</evidence>